<evidence type="ECO:0008006" key="4">
    <source>
        <dbReference type="Google" id="ProtNLM"/>
    </source>
</evidence>
<accession>A0ABV6NU24</accession>
<feature type="region of interest" description="Disordered" evidence="1">
    <location>
        <begin position="1"/>
        <end position="57"/>
    </location>
</feature>
<comment type="caution">
    <text evidence="2">The sequence shown here is derived from an EMBL/GenBank/DDBJ whole genome shotgun (WGS) entry which is preliminary data.</text>
</comment>
<evidence type="ECO:0000313" key="2">
    <source>
        <dbReference type="EMBL" id="MFC0563568.1"/>
    </source>
</evidence>
<feature type="compositionally biased region" description="Basic and acidic residues" evidence="1">
    <location>
        <begin position="1"/>
        <end position="10"/>
    </location>
</feature>
<evidence type="ECO:0000256" key="1">
    <source>
        <dbReference type="SAM" id="MobiDB-lite"/>
    </source>
</evidence>
<dbReference type="RefSeq" id="WP_377336266.1">
    <property type="nucleotide sequence ID" value="NZ_JBHLUE010000004.1"/>
</dbReference>
<protein>
    <recommendedName>
        <fullName evidence="4">Nitroreductase domain-containing protein</fullName>
    </recommendedName>
</protein>
<dbReference type="CDD" id="cd02142">
    <property type="entry name" value="McbC_SagB-like_oxidoreductase"/>
    <property type="match status" value="1"/>
</dbReference>
<keyword evidence="3" id="KW-1185">Reference proteome</keyword>
<dbReference type="Proteomes" id="UP001589894">
    <property type="component" value="Unassembled WGS sequence"/>
</dbReference>
<proteinExistence type="predicted"/>
<feature type="compositionally biased region" description="Low complexity" evidence="1">
    <location>
        <begin position="297"/>
        <end position="313"/>
    </location>
</feature>
<gene>
    <name evidence="2" type="ORF">ACFFHU_05220</name>
</gene>
<dbReference type="InterPro" id="IPR000415">
    <property type="entry name" value="Nitroreductase-like"/>
</dbReference>
<dbReference type="PANTHER" id="PTHR43745:SF2">
    <property type="entry name" value="NITROREDUCTASE MJ1384-RELATED"/>
    <property type="match status" value="1"/>
</dbReference>
<dbReference type="SUPFAM" id="SSF55469">
    <property type="entry name" value="FMN-dependent nitroreductase-like"/>
    <property type="match status" value="2"/>
</dbReference>
<name>A0ABV6NU24_9ACTN</name>
<reference evidence="2 3" key="1">
    <citation type="submission" date="2024-09" db="EMBL/GenBank/DDBJ databases">
        <authorList>
            <person name="Sun Q."/>
            <person name="Mori K."/>
        </authorList>
    </citation>
    <scope>NUCLEOTIDE SEQUENCE [LARGE SCALE GENOMIC DNA]</scope>
    <source>
        <strain evidence="2 3">TBRC 2205</strain>
    </source>
</reference>
<dbReference type="EMBL" id="JBHLUE010000004">
    <property type="protein sequence ID" value="MFC0563568.1"/>
    <property type="molecule type" value="Genomic_DNA"/>
</dbReference>
<dbReference type="PANTHER" id="PTHR43745">
    <property type="entry name" value="NITROREDUCTASE MJ1384-RELATED"/>
    <property type="match status" value="1"/>
</dbReference>
<feature type="compositionally biased region" description="Basic and acidic residues" evidence="1">
    <location>
        <begin position="29"/>
        <end position="47"/>
    </location>
</feature>
<organism evidence="2 3">
    <name type="scientific">Plantactinospora siamensis</name>
    <dbReference type="NCBI Taxonomy" id="555372"/>
    <lineage>
        <taxon>Bacteria</taxon>
        <taxon>Bacillati</taxon>
        <taxon>Actinomycetota</taxon>
        <taxon>Actinomycetes</taxon>
        <taxon>Micromonosporales</taxon>
        <taxon>Micromonosporaceae</taxon>
        <taxon>Plantactinospora</taxon>
    </lineage>
</organism>
<evidence type="ECO:0000313" key="3">
    <source>
        <dbReference type="Proteomes" id="UP001589894"/>
    </source>
</evidence>
<dbReference type="InterPro" id="IPR052544">
    <property type="entry name" value="Bacteriocin_Proc_Enz"/>
</dbReference>
<feature type="region of interest" description="Disordered" evidence="1">
    <location>
        <begin position="282"/>
        <end position="341"/>
    </location>
</feature>
<sequence length="508" mass="53601">MADPDQRRTPGLDLDSGAGLLHRLTSYSPEREWDVPDEDPRLRHDLTPNDPETLPPPMKAYPDGLPVLDLPRDLPDPGVPATAVLAGAVPAAQPLDAAQLGRILFLGAGVVRTIERRGRRTLFRAAGSAGGRFPLEVYASTRNVAGVPDGVYWYDGARHVLVGIGPAATGTATTLVVTGVPWRTGWRYAERGWRHLYWDGGTLLSQLSTAAAAAGLRPRLRSHFPDAALTRLVGADGTHEFPLALLSLGDGDPAIGPTGPAAAGELPAVELPLCTVAQRAGDRDDLGAPWPEGEPLADAPQADAPPADAPSADVPSTGAPSAESVDRVIRRRGSQRRMDRTRTLPRATLEWSMSAALRGIGVPHWVAVHGVDGVPPGIYRWPDLESPLQTGDLRRELERICLDQSLAAEAAFVVIAAVPLAGLDDRRYREAQLAAGVVEGRLHLAAYALGASASGMTFLDSELPGLLGEPDLAGLLVTCVGVPEYASRPGGEPGAPVAVRYVQARLAS</sequence>
<dbReference type="Gene3D" id="3.40.109.10">
    <property type="entry name" value="NADH Oxidase"/>
    <property type="match status" value="2"/>
</dbReference>